<evidence type="ECO:0000313" key="1">
    <source>
        <dbReference type="EMBL" id="MFB9903686.1"/>
    </source>
</evidence>
<reference evidence="1 2" key="1">
    <citation type="submission" date="2024-09" db="EMBL/GenBank/DDBJ databases">
        <authorList>
            <person name="Sun Q."/>
            <person name="Mori K."/>
        </authorList>
    </citation>
    <scope>NUCLEOTIDE SEQUENCE [LARGE SCALE GENOMIC DNA]</scope>
    <source>
        <strain evidence="1 2">TBRC 7907</strain>
    </source>
</reference>
<organism evidence="1 2">
    <name type="scientific">Allokutzneria oryzae</name>
    <dbReference type="NCBI Taxonomy" id="1378989"/>
    <lineage>
        <taxon>Bacteria</taxon>
        <taxon>Bacillati</taxon>
        <taxon>Actinomycetota</taxon>
        <taxon>Actinomycetes</taxon>
        <taxon>Pseudonocardiales</taxon>
        <taxon>Pseudonocardiaceae</taxon>
        <taxon>Allokutzneria</taxon>
    </lineage>
</organism>
<proteinExistence type="predicted"/>
<protein>
    <submittedName>
        <fullName evidence="1">Uncharacterized protein</fullName>
    </submittedName>
</protein>
<accession>A0ABV5ZS25</accession>
<dbReference type="EMBL" id="JBHLZU010000006">
    <property type="protein sequence ID" value="MFB9903686.1"/>
    <property type="molecule type" value="Genomic_DNA"/>
</dbReference>
<keyword evidence="2" id="KW-1185">Reference proteome</keyword>
<comment type="caution">
    <text evidence="1">The sequence shown here is derived from an EMBL/GenBank/DDBJ whole genome shotgun (WGS) entry which is preliminary data.</text>
</comment>
<dbReference type="RefSeq" id="WP_377850841.1">
    <property type="nucleotide sequence ID" value="NZ_JBHLZU010000006.1"/>
</dbReference>
<name>A0ABV5ZS25_9PSEU</name>
<sequence length="189" mass="19679">MTAEARNQRCAPESPTDLLELLRDELAHEPLPGTTGYWPVSDQPGTGSVRLVPGTLTDDGVVAVLSGTTPDGGDLRLTVAIRDVDGLAPGWYEFRDGSCRAIDDLGEPDGDHPATVYLCGRGDAVLGDGVHAWRRVLLAAGAARAVVESRARAFGYALRPVPASSAPGSGGRDFLVQAWGFGPASVDGT</sequence>
<evidence type="ECO:0000313" key="2">
    <source>
        <dbReference type="Proteomes" id="UP001589693"/>
    </source>
</evidence>
<dbReference type="Proteomes" id="UP001589693">
    <property type="component" value="Unassembled WGS sequence"/>
</dbReference>
<gene>
    <name evidence="1" type="ORF">ACFFQA_07035</name>
</gene>